<evidence type="ECO:0000313" key="2">
    <source>
        <dbReference type="Proteomes" id="UP001162992"/>
    </source>
</evidence>
<evidence type="ECO:0000313" key="1">
    <source>
        <dbReference type="EMBL" id="KAJ7535236.1"/>
    </source>
</evidence>
<sequence length="170" mass="17722">MSFAGATAISSCGLPSAPSIPLLRRNSVKIVSCLDAPALSGRLVTFFGKGWKNDLPQRRTHSFSSSFLGEGLAGFPKASYQGISNRRAAVLIRCEQASGGGNNTRNNINLWLGRFAMLGFVGVISIEIITGKGVLQQVGINSPAPTAALALMAVVGTIVAIAIFRSASTQ</sequence>
<organism evidence="1 2">
    <name type="scientific">Diphasiastrum complanatum</name>
    <name type="common">Issler's clubmoss</name>
    <name type="synonym">Lycopodium complanatum</name>
    <dbReference type="NCBI Taxonomy" id="34168"/>
    <lineage>
        <taxon>Eukaryota</taxon>
        <taxon>Viridiplantae</taxon>
        <taxon>Streptophyta</taxon>
        <taxon>Embryophyta</taxon>
        <taxon>Tracheophyta</taxon>
        <taxon>Lycopodiopsida</taxon>
        <taxon>Lycopodiales</taxon>
        <taxon>Lycopodiaceae</taxon>
        <taxon>Lycopodioideae</taxon>
        <taxon>Diphasiastrum</taxon>
    </lineage>
</organism>
<dbReference type="EMBL" id="CM055103">
    <property type="protein sequence ID" value="KAJ7535236.1"/>
    <property type="molecule type" value="Genomic_DNA"/>
</dbReference>
<name>A0ACC2BZQ7_DIPCM</name>
<comment type="caution">
    <text evidence="1">The sequence shown here is derived from an EMBL/GenBank/DDBJ whole genome shotgun (WGS) entry which is preliminary data.</text>
</comment>
<reference evidence="2" key="1">
    <citation type="journal article" date="2024" name="Proc. Natl. Acad. Sci. U.S.A.">
        <title>Extraordinary preservation of gene collinearity over three hundred million years revealed in homosporous lycophytes.</title>
        <authorList>
            <person name="Li C."/>
            <person name="Wickell D."/>
            <person name="Kuo L.Y."/>
            <person name="Chen X."/>
            <person name="Nie B."/>
            <person name="Liao X."/>
            <person name="Peng D."/>
            <person name="Ji J."/>
            <person name="Jenkins J."/>
            <person name="Williams M."/>
            <person name="Shu S."/>
            <person name="Plott C."/>
            <person name="Barry K."/>
            <person name="Rajasekar S."/>
            <person name="Grimwood J."/>
            <person name="Han X."/>
            <person name="Sun S."/>
            <person name="Hou Z."/>
            <person name="He W."/>
            <person name="Dai G."/>
            <person name="Sun C."/>
            <person name="Schmutz J."/>
            <person name="Leebens-Mack J.H."/>
            <person name="Li F.W."/>
            <person name="Wang L."/>
        </authorList>
    </citation>
    <scope>NUCLEOTIDE SEQUENCE [LARGE SCALE GENOMIC DNA]</scope>
    <source>
        <strain evidence="2">cv. PW_Plant_1</strain>
    </source>
</reference>
<accession>A0ACC2BZQ7</accession>
<proteinExistence type="predicted"/>
<protein>
    <submittedName>
        <fullName evidence="1">Uncharacterized protein</fullName>
    </submittedName>
</protein>
<keyword evidence="2" id="KW-1185">Reference proteome</keyword>
<gene>
    <name evidence="1" type="ORF">O6H91_12G023900</name>
</gene>
<dbReference type="Proteomes" id="UP001162992">
    <property type="component" value="Chromosome 12"/>
</dbReference>